<feature type="domain" description="Cupin type-2" evidence="1">
    <location>
        <begin position="38"/>
        <end position="104"/>
    </location>
</feature>
<dbReference type="Gene3D" id="2.60.120.10">
    <property type="entry name" value="Jelly Rolls"/>
    <property type="match status" value="1"/>
</dbReference>
<evidence type="ECO:0000313" key="2">
    <source>
        <dbReference type="EMBL" id="EKA61665.1"/>
    </source>
</evidence>
<dbReference type="OrthoDB" id="1121052at2"/>
<dbReference type="InterPro" id="IPR014710">
    <property type="entry name" value="RmlC-like_jellyroll"/>
</dbReference>
<dbReference type="EMBL" id="PIPF01000001">
    <property type="protein sequence ID" value="RWU85637.1"/>
    <property type="molecule type" value="Genomic_DNA"/>
</dbReference>
<gene>
    <name evidence="2" type="ORF">B277_05823</name>
    <name evidence="3" type="ORF">CWN80_01230</name>
</gene>
<dbReference type="InterPro" id="IPR011051">
    <property type="entry name" value="RmlC_Cupin_sf"/>
</dbReference>
<evidence type="ECO:0000313" key="3">
    <source>
        <dbReference type="EMBL" id="RWU85637.1"/>
    </source>
</evidence>
<reference evidence="3 5" key="1">
    <citation type="journal article" date="2009" name="Int. J. Syst. Evol. Microbiol.">
        <title>Janibacter hoylei sp. nov., Bacillus isronensis sp. nov. and Bacillus aryabhattai sp. nov., isolated from cryotubes used for collecting air from the upper atmosphere.</title>
        <authorList>
            <person name="Shivaji S."/>
            <person name="Chaturvedi P."/>
            <person name="Begum Z."/>
            <person name="Pindi P.K."/>
            <person name="Manorama R."/>
            <person name="Padmanaban D.A."/>
            <person name="Shouche Y.S."/>
            <person name="Pawar S."/>
            <person name="Vaishampayan P."/>
            <person name="Dutt C.B."/>
            <person name="Datta G.N."/>
            <person name="Manchanda R.K."/>
            <person name="Rao U.R."/>
            <person name="Bhargava P.M."/>
            <person name="Narlikar J.V."/>
        </authorList>
    </citation>
    <scope>NUCLEOTIDE SEQUENCE [LARGE SCALE GENOMIC DNA]</scope>
    <source>
        <strain evidence="3 5">PVAS-1</strain>
    </source>
</reference>
<protein>
    <recommendedName>
        <fullName evidence="1">Cupin type-2 domain-containing protein</fullName>
    </recommendedName>
</protein>
<organism evidence="2 4">
    <name type="scientific">Janibacter hoylei PVAS-1</name>
    <dbReference type="NCBI Taxonomy" id="1210046"/>
    <lineage>
        <taxon>Bacteria</taxon>
        <taxon>Bacillati</taxon>
        <taxon>Actinomycetota</taxon>
        <taxon>Actinomycetes</taxon>
        <taxon>Micrococcales</taxon>
        <taxon>Intrasporangiaceae</taxon>
        <taxon>Janibacter</taxon>
    </lineage>
</organism>
<keyword evidence="5" id="KW-1185">Reference proteome</keyword>
<comment type="caution">
    <text evidence="2">The sequence shown here is derived from an EMBL/GenBank/DDBJ whole genome shotgun (WGS) entry which is preliminary data.</text>
</comment>
<sequence length="112" mass="11614">MDTTLHSVSGLVDLAPTSEGGRPGVKKALVGHGCRVVMFRFAPGQVLAEHTAAFPILVQCLSGTVEFAAGEQVVTLGPGAVANLDARVPHEVRGVTDAVFQLVMLDPAARPD</sequence>
<dbReference type="Proteomes" id="UP000288711">
    <property type="component" value="Unassembled WGS sequence"/>
</dbReference>
<evidence type="ECO:0000259" key="1">
    <source>
        <dbReference type="Pfam" id="PF07883"/>
    </source>
</evidence>
<dbReference type="Proteomes" id="UP000004474">
    <property type="component" value="Unassembled WGS sequence"/>
</dbReference>
<dbReference type="CDD" id="cd02230">
    <property type="entry name" value="cupin_HP0902-like"/>
    <property type="match status" value="1"/>
</dbReference>
<dbReference type="PATRIC" id="fig|1210046.3.peg.1128"/>
<proteinExistence type="predicted"/>
<dbReference type="InterPro" id="IPR013096">
    <property type="entry name" value="Cupin_2"/>
</dbReference>
<dbReference type="EMBL" id="ALWX01000022">
    <property type="protein sequence ID" value="EKA61665.1"/>
    <property type="molecule type" value="Genomic_DNA"/>
</dbReference>
<dbReference type="STRING" id="1210046.B277_05823"/>
<reference evidence="2 4" key="2">
    <citation type="journal article" date="2012" name="J. Bacteriol.">
        <title>Genome Sequence of Janibacter hoylei MTCC8307, Isolated from the Stratospheric Air.</title>
        <authorList>
            <person name="Pawar S.P."/>
            <person name="Dhotre D.P."/>
            <person name="Shetty S.A."/>
            <person name="Chowdhury S.P."/>
            <person name="Chaudhari B.L."/>
            <person name="Shouche Y.S."/>
        </authorList>
    </citation>
    <scope>NUCLEOTIDE SEQUENCE [LARGE SCALE GENOMIC DNA]</scope>
    <source>
        <strain evidence="2 4">PVAS-1</strain>
    </source>
</reference>
<accession>K1DYM2</accession>
<dbReference type="RefSeq" id="WP_007926049.1">
    <property type="nucleotide sequence ID" value="NZ_ALWX01000022.1"/>
</dbReference>
<dbReference type="Pfam" id="PF07883">
    <property type="entry name" value="Cupin_2"/>
    <property type="match status" value="1"/>
</dbReference>
<dbReference type="AlphaFoldDB" id="K1DYM2"/>
<evidence type="ECO:0000313" key="4">
    <source>
        <dbReference type="Proteomes" id="UP000004474"/>
    </source>
</evidence>
<dbReference type="SUPFAM" id="SSF51182">
    <property type="entry name" value="RmlC-like cupins"/>
    <property type="match status" value="1"/>
</dbReference>
<reference evidence="3" key="3">
    <citation type="submission" date="2017-11" db="EMBL/GenBank/DDBJ databases">
        <authorList>
            <person name="Seuylemezian A."/>
            <person name="Cooper K."/>
            <person name="Vaishampayan P."/>
        </authorList>
    </citation>
    <scope>NUCLEOTIDE SEQUENCE</scope>
    <source>
        <strain evidence="3">PVAS-1</strain>
    </source>
</reference>
<dbReference type="eggNOG" id="COG1917">
    <property type="taxonomic scope" value="Bacteria"/>
</dbReference>
<evidence type="ECO:0000313" key="5">
    <source>
        <dbReference type="Proteomes" id="UP000288711"/>
    </source>
</evidence>
<name>K1DYM2_9MICO</name>